<name>A0A7J8TTM6_9ROSI</name>
<dbReference type="OrthoDB" id="993313at2759"/>
<dbReference type="InterPro" id="IPR006566">
    <property type="entry name" value="FBD"/>
</dbReference>
<dbReference type="AlphaFoldDB" id="A0A7J8TTM6"/>
<dbReference type="Proteomes" id="UP000593573">
    <property type="component" value="Unassembled WGS sequence"/>
</dbReference>
<keyword evidence="3" id="KW-1185">Reference proteome</keyword>
<reference evidence="2 3" key="1">
    <citation type="journal article" date="2019" name="Genome Biol. Evol.">
        <title>Insights into the evolution of the New World diploid cottons (Gossypium, subgenus Houzingenia) based on genome sequencing.</title>
        <authorList>
            <person name="Grover C.E."/>
            <person name="Arick M.A. 2nd"/>
            <person name="Thrash A."/>
            <person name="Conover J.L."/>
            <person name="Sanders W.S."/>
            <person name="Peterson D.G."/>
            <person name="Frelichowski J.E."/>
            <person name="Scheffler J.A."/>
            <person name="Scheffler B.E."/>
            <person name="Wendel J.F."/>
        </authorList>
    </citation>
    <scope>NUCLEOTIDE SEQUENCE [LARGE SCALE GENOMIC DNA]</scope>
    <source>
        <strain evidence="2">57</strain>
        <tissue evidence="2">Leaf</tissue>
    </source>
</reference>
<gene>
    <name evidence="2" type="ORF">Goklo_026104</name>
</gene>
<comment type="caution">
    <text evidence="2">The sequence shown here is derived from an EMBL/GenBank/DDBJ whole genome shotgun (WGS) entry which is preliminary data.</text>
</comment>
<dbReference type="PANTHER" id="PTHR31900">
    <property type="entry name" value="F-BOX/RNI SUPERFAMILY PROTEIN-RELATED"/>
    <property type="match status" value="1"/>
</dbReference>
<dbReference type="PANTHER" id="PTHR31900:SF27">
    <property type="entry name" value="FBD DOMAIN-CONTAINING PROTEIN"/>
    <property type="match status" value="1"/>
</dbReference>
<sequence length="296" mass="33601">MSEALGLIEETLRCSSINVRMANGRMGGRIEKKENRIPLKYRHPELLGADRDVRSFRPCGGTLRCLSINVLWDDTATIVKSDGTTPRKRLDVQDHSSMRLTILHSYTHYFMIDTPNLAHFKSISHVATGYSLKNLESIVSADIHFVIEYNYLQADATALFRGICNVRSLVLSATSLMLDMRYYYGLIDWSSSDKGLETLLTSSQLEKLSFIQEVLCSLPQKVPCCLLYKLKTIKITNFTDEKDCIGKAKYILKNGGALQKLTIRTGLYISEEEKLEIYQVLLASPRKSKQCRILFI</sequence>
<dbReference type="EMBL" id="JABFAB010000002">
    <property type="protein sequence ID" value="MBA0641566.1"/>
    <property type="molecule type" value="Genomic_DNA"/>
</dbReference>
<evidence type="ECO:0000259" key="1">
    <source>
        <dbReference type="SMART" id="SM00579"/>
    </source>
</evidence>
<dbReference type="SMART" id="SM00579">
    <property type="entry name" value="FBD"/>
    <property type="match status" value="1"/>
</dbReference>
<feature type="domain" description="FBD" evidence="1">
    <location>
        <begin position="224"/>
        <end position="296"/>
    </location>
</feature>
<evidence type="ECO:0000313" key="3">
    <source>
        <dbReference type="Proteomes" id="UP000593573"/>
    </source>
</evidence>
<protein>
    <recommendedName>
        <fullName evidence="1">FBD domain-containing protein</fullName>
    </recommendedName>
</protein>
<accession>A0A7J8TTM6</accession>
<evidence type="ECO:0000313" key="2">
    <source>
        <dbReference type="EMBL" id="MBA0641566.1"/>
    </source>
</evidence>
<dbReference type="Pfam" id="PF08387">
    <property type="entry name" value="FBD"/>
    <property type="match status" value="1"/>
</dbReference>
<organism evidence="2 3">
    <name type="scientific">Gossypium klotzschianum</name>
    <dbReference type="NCBI Taxonomy" id="34286"/>
    <lineage>
        <taxon>Eukaryota</taxon>
        <taxon>Viridiplantae</taxon>
        <taxon>Streptophyta</taxon>
        <taxon>Embryophyta</taxon>
        <taxon>Tracheophyta</taxon>
        <taxon>Spermatophyta</taxon>
        <taxon>Magnoliopsida</taxon>
        <taxon>eudicotyledons</taxon>
        <taxon>Gunneridae</taxon>
        <taxon>Pentapetalae</taxon>
        <taxon>rosids</taxon>
        <taxon>malvids</taxon>
        <taxon>Malvales</taxon>
        <taxon>Malvaceae</taxon>
        <taxon>Malvoideae</taxon>
        <taxon>Gossypium</taxon>
    </lineage>
</organism>
<proteinExistence type="predicted"/>
<dbReference type="InterPro" id="IPR050232">
    <property type="entry name" value="FBL13/AtMIF1-like"/>
</dbReference>